<name>A0A8K0ACE6_BRALA</name>
<evidence type="ECO:0000313" key="3">
    <source>
        <dbReference type="Proteomes" id="UP000838412"/>
    </source>
</evidence>
<proteinExistence type="predicted"/>
<feature type="compositionally biased region" description="Basic and acidic residues" evidence="1">
    <location>
        <begin position="93"/>
        <end position="103"/>
    </location>
</feature>
<dbReference type="OrthoDB" id="10620777at2759"/>
<dbReference type="AlphaFoldDB" id="A0A8K0ACE6"/>
<organism evidence="2 3">
    <name type="scientific">Branchiostoma lanceolatum</name>
    <name type="common">Common lancelet</name>
    <name type="synonym">Amphioxus lanceolatum</name>
    <dbReference type="NCBI Taxonomy" id="7740"/>
    <lineage>
        <taxon>Eukaryota</taxon>
        <taxon>Metazoa</taxon>
        <taxon>Chordata</taxon>
        <taxon>Cephalochordata</taxon>
        <taxon>Leptocardii</taxon>
        <taxon>Amphioxiformes</taxon>
        <taxon>Branchiostomatidae</taxon>
        <taxon>Branchiostoma</taxon>
    </lineage>
</organism>
<sequence>MEMLAFSMYPQVSCPRTPVPCKDPNESPKKGGQLDLYPVSRGTIYPHNLSSHQLPKGRGFHKLAGLRGAAPVWPLLSGDERQLQVTLVVGRERGGRRQTRDRGISSTCQEAGGRWKGKFTGSTPRVGRRVRQVPR</sequence>
<feature type="region of interest" description="Disordered" evidence="1">
    <location>
        <begin position="93"/>
        <end position="113"/>
    </location>
</feature>
<dbReference type="Proteomes" id="UP000838412">
    <property type="component" value="Chromosome 9"/>
</dbReference>
<evidence type="ECO:0000256" key="1">
    <source>
        <dbReference type="SAM" id="MobiDB-lite"/>
    </source>
</evidence>
<evidence type="ECO:0000313" key="2">
    <source>
        <dbReference type="EMBL" id="CAH1273361.1"/>
    </source>
</evidence>
<keyword evidence="3" id="KW-1185">Reference proteome</keyword>
<gene>
    <name evidence="2" type="primary">Hypp5102</name>
    <name evidence="2" type="ORF">BLAG_LOCUS24726</name>
</gene>
<reference evidence="2" key="1">
    <citation type="submission" date="2022-01" db="EMBL/GenBank/DDBJ databases">
        <authorList>
            <person name="Braso-Vives M."/>
        </authorList>
    </citation>
    <scope>NUCLEOTIDE SEQUENCE</scope>
</reference>
<dbReference type="EMBL" id="OV696694">
    <property type="protein sequence ID" value="CAH1273361.1"/>
    <property type="molecule type" value="Genomic_DNA"/>
</dbReference>
<accession>A0A8K0ACE6</accession>
<protein>
    <submittedName>
        <fullName evidence="2">Hypp5102 protein</fullName>
    </submittedName>
</protein>